<dbReference type="InterPro" id="IPR050154">
    <property type="entry name" value="UbiB_kinase"/>
</dbReference>
<accession>M1VG94</accession>
<dbReference type="Proteomes" id="UP000007014">
    <property type="component" value="Chromosome 7"/>
</dbReference>
<dbReference type="eggNOG" id="KOG1235">
    <property type="taxonomic scope" value="Eukaryota"/>
</dbReference>
<dbReference type="GO" id="GO:0005524">
    <property type="term" value="F:ATP binding"/>
    <property type="evidence" value="ECO:0007669"/>
    <property type="project" value="InterPro"/>
</dbReference>
<protein>
    <recommendedName>
        <fullName evidence="2">Protein kinase domain-containing protein</fullName>
    </recommendedName>
</protein>
<dbReference type="PROSITE" id="PS50011">
    <property type="entry name" value="PROTEIN_KINASE_DOM"/>
    <property type="match status" value="1"/>
</dbReference>
<organism evidence="3 4">
    <name type="scientific">Cyanidioschyzon merolae (strain NIES-3377 / 10D)</name>
    <name type="common">Unicellular red alga</name>
    <dbReference type="NCBI Taxonomy" id="280699"/>
    <lineage>
        <taxon>Eukaryota</taxon>
        <taxon>Rhodophyta</taxon>
        <taxon>Bangiophyceae</taxon>
        <taxon>Cyanidiales</taxon>
        <taxon>Cyanidiaceae</taxon>
        <taxon>Cyanidioschyzon</taxon>
    </lineage>
</organism>
<evidence type="ECO:0000313" key="3">
    <source>
        <dbReference type="EMBL" id="BAM79663.1"/>
    </source>
</evidence>
<evidence type="ECO:0000259" key="2">
    <source>
        <dbReference type="PROSITE" id="PS50011"/>
    </source>
</evidence>
<dbReference type="Pfam" id="PF03109">
    <property type="entry name" value="ABC1"/>
    <property type="match status" value="1"/>
</dbReference>
<dbReference type="RefSeq" id="XP_005535949.1">
    <property type="nucleotide sequence ID" value="XM_005535892.1"/>
</dbReference>
<dbReference type="EMBL" id="AP006489">
    <property type="protein sequence ID" value="BAM79663.1"/>
    <property type="molecule type" value="Genomic_DNA"/>
</dbReference>
<dbReference type="PANTHER" id="PTHR10566">
    <property type="entry name" value="CHAPERONE-ACTIVITY OF BC1 COMPLEX CABC1 -RELATED"/>
    <property type="match status" value="1"/>
</dbReference>
<dbReference type="CDD" id="cd05121">
    <property type="entry name" value="ABC1_ADCK3-like"/>
    <property type="match status" value="1"/>
</dbReference>
<dbReference type="PANTHER" id="PTHR10566:SF113">
    <property type="entry name" value="PROTEIN ACTIVITY OF BC1 COMPLEX KINASE 7, CHLOROPLASTIC"/>
    <property type="match status" value="1"/>
</dbReference>
<dbReference type="KEGG" id="cme:CYME_CMG161C"/>
<dbReference type="InterPro" id="IPR004147">
    <property type="entry name" value="ABC1_dom"/>
</dbReference>
<dbReference type="HOGENOM" id="CLU_006533_4_3_1"/>
<proteinExistence type="inferred from homology"/>
<gene>
    <name evidence="3" type="ORF">CYME_CMG161C</name>
</gene>
<dbReference type="GeneID" id="16993184"/>
<evidence type="ECO:0000256" key="1">
    <source>
        <dbReference type="ARBA" id="ARBA00009670"/>
    </source>
</evidence>
<reference evidence="3 4" key="2">
    <citation type="journal article" date="2007" name="BMC Biol.">
        <title>A 100%-complete sequence reveals unusually simple genomic features in the hot-spring red alga Cyanidioschyzon merolae.</title>
        <authorList>
            <person name="Nozaki H."/>
            <person name="Takano H."/>
            <person name="Misumi O."/>
            <person name="Terasawa K."/>
            <person name="Matsuzaki M."/>
            <person name="Maruyama S."/>
            <person name="Nishida K."/>
            <person name="Yagisawa F."/>
            <person name="Yoshida Y."/>
            <person name="Fujiwara T."/>
            <person name="Takio S."/>
            <person name="Tamura K."/>
            <person name="Chung S.J."/>
            <person name="Nakamura S."/>
            <person name="Kuroiwa H."/>
            <person name="Tanaka K."/>
            <person name="Sato N."/>
            <person name="Kuroiwa T."/>
        </authorList>
    </citation>
    <scope>NUCLEOTIDE SEQUENCE [LARGE SCALE GENOMIC DNA]</scope>
    <source>
        <strain evidence="3 4">10D</strain>
    </source>
</reference>
<dbReference type="OMA" id="WYNIYSE"/>
<dbReference type="GO" id="GO:0004672">
    <property type="term" value="F:protein kinase activity"/>
    <property type="evidence" value="ECO:0007669"/>
    <property type="project" value="InterPro"/>
</dbReference>
<dbReference type="InterPro" id="IPR011009">
    <property type="entry name" value="Kinase-like_dom_sf"/>
</dbReference>
<feature type="domain" description="Protein kinase" evidence="2">
    <location>
        <begin position="236"/>
        <end position="588"/>
    </location>
</feature>
<dbReference type="OrthoDB" id="427480at2759"/>
<dbReference type="Gramene" id="CMG161CT">
    <property type="protein sequence ID" value="CMG161CT"/>
    <property type="gene ID" value="CMG161C"/>
</dbReference>
<dbReference type="AlphaFoldDB" id="M1VG94"/>
<evidence type="ECO:0000313" key="4">
    <source>
        <dbReference type="Proteomes" id="UP000007014"/>
    </source>
</evidence>
<keyword evidence="4" id="KW-1185">Reference proteome</keyword>
<comment type="similarity">
    <text evidence="1">Belongs to the protein kinase superfamily. ADCK protein kinase family.</text>
</comment>
<dbReference type="InterPro" id="IPR000719">
    <property type="entry name" value="Prot_kinase_dom"/>
</dbReference>
<reference evidence="3 4" key="1">
    <citation type="journal article" date="2004" name="Nature">
        <title>Genome sequence of the ultrasmall unicellular red alga Cyanidioschyzon merolae 10D.</title>
        <authorList>
            <person name="Matsuzaki M."/>
            <person name="Misumi O."/>
            <person name="Shin-i T."/>
            <person name="Maruyama S."/>
            <person name="Takahara M."/>
            <person name="Miyagishima S."/>
            <person name="Mori T."/>
            <person name="Nishida K."/>
            <person name="Yagisawa F."/>
            <person name="Nishida K."/>
            <person name="Yoshida Y."/>
            <person name="Nishimura Y."/>
            <person name="Nakao S."/>
            <person name="Kobayashi T."/>
            <person name="Momoyama Y."/>
            <person name="Higashiyama T."/>
            <person name="Minoda A."/>
            <person name="Sano M."/>
            <person name="Nomoto H."/>
            <person name="Oishi K."/>
            <person name="Hayashi H."/>
            <person name="Ohta F."/>
            <person name="Nishizaka S."/>
            <person name="Haga S."/>
            <person name="Miura S."/>
            <person name="Morishita T."/>
            <person name="Kabeya Y."/>
            <person name="Terasawa K."/>
            <person name="Suzuki Y."/>
            <person name="Ishii Y."/>
            <person name="Asakawa S."/>
            <person name="Takano H."/>
            <person name="Ohta N."/>
            <person name="Kuroiwa H."/>
            <person name="Tanaka K."/>
            <person name="Shimizu N."/>
            <person name="Sugano S."/>
            <person name="Sato N."/>
            <person name="Nozaki H."/>
            <person name="Ogasawara N."/>
            <person name="Kohara Y."/>
            <person name="Kuroiwa T."/>
        </authorList>
    </citation>
    <scope>NUCLEOTIDE SEQUENCE [LARGE SCALE GENOMIC DNA]</scope>
    <source>
        <strain evidence="3 4">10D</strain>
    </source>
</reference>
<name>M1VG94_CYAM1</name>
<dbReference type="SUPFAM" id="SSF56112">
    <property type="entry name" value="Protein kinase-like (PK-like)"/>
    <property type="match status" value="1"/>
</dbReference>
<sequence length="768" mass="85301">MRNQNRSNERGPMFIRALPSMLFVGAQQAFTLTAGKRTLRPTRHELPAPAATWCTRPVAVQGKAARRTRVSRAMNTLASRAVLSPPPDNTEALAAVQTRQVLDADRGLPLTYDEDAIAAYWSRRPTEVARRLSEISSLLIPFLVSTATSRMSTASGAAKADLEVARAARLREILTELGPTFIKIGQWLAVRPDLVGPVTMRELQKLHDAVPPFPTAVARRMIEEELGCSVDDVFATLTPEPVAAASLGQVYRGTLARDPQKKVAVKVQRPDMLQRVSLDLFCIRRLAGSAQSIQNLFTANRTDFIALFTQWARGMYLELDYVNEGRNAERFERLLLGCLQQRGSDPEARITADQVKIPKVYFEYTSRRVLTTEWIDGTKLADAPPERIRALVNVGVECFLTQLLETGFFHADPHPGNLLATADGRLVILDFGLMAEIERPQMDRMVASIIHLANRDFEAVVDDFIALDFLPDTEKVRENRSRIVGVMGNILNQALEGGGARAIDFRSLSSDLAAVTFEFPFSIPPYFALIIRALGVLEGIALKADPNFKMIMEALPFVSRRVMTAASANNQTLRKALREILYANGSRLRIARLRTLISSSQGLLIDGKAFVDFDAPPKQMDAAAMRAALRFVLASDGGKVLRELLVDEIVDGVELLLDPRRRGRRAPHDIAKLETLRELVQFLGELTPTLLTAGIQKQSDSYWSRGSTQRALPMVSLVPRLLPLVPWLPAPDALEWLLELAPPASDLFRQVLGRLTERAVQQGFRRVR</sequence>